<keyword evidence="1" id="KW-0812">Transmembrane</keyword>
<dbReference type="RefSeq" id="WP_068896926.1">
    <property type="nucleotide sequence ID" value="NZ_BDCX01000005.1"/>
</dbReference>
<feature type="transmembrane region" description="Helical" evidence="1">
    <location>
        <begin position="12"/>
        <end position="33"/>
    </location>
</feature>
<feature type="transmembrane region" description="Helical" evidence="1">
    <location>
        <begin position="164"/>
        <end position="181"/>
    </location>
</feature>
<keyword evidence="1" id="KW-0472">Membrane</keyword>
<evidence type="ECO:0000256" key="1">
    <source>
        <dbReference type="SAM" id="Phobius"/>
    </source>
</evidence>
<keyword evidence="1" id="KW-1133">Transmembrane helix</keyword>
<dbReference type="OrthoDB" id="3538230at2"/>
<organism evidence="2 3">
    <name type="scientific">Planomonospora sphaerica</name>
    <dbReference type="NCBI Taxonomy" id="161355"/>
    <lineage>
        <taxon>Bacteria</taxon>
        <taxon>Bacillati</taxon>
        <taxon>Actinomycetota</taxon>
        <taxon>Actinomycetes</taxon>
        <taxon>Streptosporangiales</taxon>
        <taxon>Streptosporangiaceae</taxon>
        <taxon>Planomonospora</taxon>
    </lineage>
</organism>
<dbReference type="AlphaFoldDB" id="A0A171CKA2"/>
<protein>
    <submittedName>
        <fullName evidence="2">Uncharacterized protein</fullName>
    </submittedName>
</protein>
<feature type="transmembrane region" description="Helical" evidence="1">
    <location>
        <begin position="84"/>
        <end position="105"/>
    </location>
</feature>
<accession>A0A171CKA2</accession>
<feature type="transmembrane region" description="Helical" evidence="1">
    <location>
        <begin position="53"/>
        <end position="72"/>
    </location>
</feature>
<reference evidence="3" key="2">
    <citation type="submission" date="2016-04" db="EMBL/GenBank/DDBJ databases">
        <title>Planomonospora sphaerica JCM9374 whole genome shotgun sequence.</title>
        <authorList>
            <person name="Suzuki T."/>
            <person name="Dohra H."/>
            <person name="Kodani S."/>
        </authorList>
    </citation>
    <scope>NUCLEOTIDE SEQUENCE [LARGE SCALE GENOMIC DNA]</scope>
    <source>
        <strain evidence="3">JCM 9374</strain>
    </source>
</reference>
<gene>
    <name evidence="2" type="ORF">PS9374_02489</name>
</gene>
<reference evidence="2 3" key="1">
    <citation type="journal article" date="2016" name="Genome Announc.">
        <title>Draft Genome Sequence of Planomonospora sphaerica JCM9374, a Rare Actinomycete.</title>
        <authorList>
            <person name="Dohra H."/>
            <person name="Suzuki T."/>
            <person name="Inoue Y."/>
            <person name="Kodani S."/>
        </authorList>
    </citation>
    <scope>NUCLEOTIDE SEQUENCE [LARGE SCALE GENOMIC DNA]</scope>
    <source>
        <strain evidence="2 3">JCM 9374</strain>
    </source>
</reference>
<keyword evidence="3" id="KW-1185">Reference proteome</keyword>
<sequence>MRFPTRLLAAHSYFALLLFAAYVAVVAVIAVGVDVFGTLNRSAWEAAVQLPRWYALFVGVALIREYLPLYLAHGQTRRQFGAQAAVTIALFAPFLSALITVGYLLETLLYGLAGRPQVIDRVHLFTEPTQAPLVFAEYLVEFVAWIVAGAFIAAGFYRWQGGGLLLIPVGIGLWILVEGAIGKELRLPFIGDRLSGLSADLPQSTGLALGVGLGVFVFGLAATWAIIRDVPLRNR</sequence>
<evidence type="ECO:0000313" key="2">
    <source>
        <dbReference type="EMBL" id="GAT66837.1"/>
    </source>
</evidence>
<dbReference type="EMBL" id="BDCX01000005">
    <property type="protein sequence ID" value="GAT66837.1"/>
    <property type="molecule type" value="Genomic_DNA"/>
</dbReference>
<comment type="caution">
    <text evidence="2">The sequence shown here is derived from an EMBL/GenBank/DDBJ whole genome shotgun (WGS) entry which is preliminary data.</text>
</comment>
<evidence type="ECO:0000313" key="3">
    <source>
        <dbReference type="Proteomes" id="UP000077701"/>
    </source>
</evidence>
<dbReference type="Proteomes" id="UP000077701">
    <property type="component" value="Unassembled WGS sequence"/>
</dbReference>
<feature type="transmembrane region" description="Helical" evidence="1">
    <location>
        <begin position="138"/>
        <end position="157"/>
    </location>
</feature>
<name>A0A171CKA2_9ACTN</name>
<feature type="transmembrane region" description="Helical" evidence="1">
    <location>
        <begin position="201"/>
        <end position="227"/>
    </location>
</feature>
<dbReference type="STRING" id="161355.PS9374_02489"/>
<proteinExistence type="predicted"/>